<evidence type="ECO:0000313" key="3">
    <source>
        <dbReference type="Proteomes" id="UP001497623"/>
    </source>
</evidence>
<comment type="caution">
    <text evidence="2">The sequence shown here is derived from an EMBL/GenBank/DDBJ whole genome shotgun (WGS) entry which is preliminary data.</text>
</comment>
<dbReference type="Pfam" id="PF12874">
    <property type="entry name" value="zf-met"/>
    <property type="match status" value="2"/>
</dbReference>
<dbReference type="EMBL" id="CAXKWB010169576">
    <property type="protein sequence ID" value="CAL4251400.1"/>
    <property type="molecule type" value="Genomic_DNA"/>
</dbReference>
<feature type="domain" description="U1-type" evidence="1">
    <location>
        <begin position="60"/>
        <end position="95"/>
    </location>
</feature>
<keyword evidence="3" id="KW-1185">Reference proteome</keyword>
<proteinExistence type="predicted"/>
<evidence type="ECO:0000313" key="2">
    <source>
        <dbReference type="EMBL" id="CAL4251400.1"/>
    </source>
</evidence>
<protein>
    <recommendedName>
        <fullName evidence="1">U1-type domain-containing protein</fullName>
    </recommendedName>
</protein>
<dbReference type="InterPro" id="IPR036236">
    <property type="entry name" value="Znf_C2H2_sf"/>
</dbReference>
<accession>A0AAV2SWW8</accession>
<reference evidence="2 3" key="1">
    <citation type="submission" date="2024-05" db="EMBL/GenBank/DDBJ databases">
        <authorList>
            <person name="Wallberg A."/>
        </authorList>
    </citation>
    <scope>NUCLEOTIDE SEQUENCE [LARGE SCALE GENOMIC DNA]</scope>
</reference>
<organism evidence="2 3">
    <name type="scientific">Meganyctiphanes norvegica</name>
    <name type="common">Northern krill</name>
    <name type="synonym">Thysanopoda norvegica</name>
    <dbReference type="NCBI Taxonomy" id="48144"/>
    <lineage>
        <taxon>Eukaryota</taxon>
        <taxon>Metazoa</taxon>
        <taxon>Ecdysozoa</taxon>
        <taxon>Arthropoda</taxon>
        <taxon>Crustacea</taxon>
        <taxon>Multicrustacea</taxon>
        <taxon>Malacostraca</taxon>
        <taxon>Eumalacostraca</taxon>
        <taxon>Eucarida</taxon>
        <taxon>Euphausiacea</taxon>
        <taxon>Euphausiidae</taxon>
        <taxon>Meganyctiphanes</taxon>
    </lineage>
</organism>
<dbReference type="Proteomes" id="UP001497623">
    <property type="component" value="Unassembled WGS sequence"/>
</dbReference>
<dbReference type="InterPro" id="IPR013087">
    <property type="entry name" value="Znf_C2H2_type"/>
</dbReference>
<evidence type="ECO:0000259" key="1">
    <source>
        <dbReference type="SMART" id="SM00451"/>
    </source>
</evidence>
<dbReference type="GO" id="GO:0008270">
    <property type="term" value="F:zinc ion binding"/>
    <property type="evidence" value="ECO:0007669"/>
    <property type="project" value="InterPro"/>
</dbReference>
<feature type="domain" description="U1-type" evidence="1">
    <location>
        <begin position="3"/>
        <end position="38"/>
    </location>
</feature>
<feature type="non-terminal residue" evidence="2">
    <location>
        <position position="1"/>
    </location>
</feature>
<dbReference type="SMART" id="SM00451">
    <property type="entry name" value="ZnF_U1"/>
    <property type="match status" value="2"/>
</dbReference>
<dbReference type="InterPro" id="IPR003604">
    <property type="entry name" value="Matrin/U1-like-C_Znf_C2H2"/>
</dbReference>
<dbReference type="AlphaFoldDB" id="A0AAV2SWW8"/>
<sequence length="115" mass="13526">GYKNGYWCAICKIAFGNDENTIIQHFKSKKHVKKEARQQMLLKLNEEYDCLEHDPESGYKNGYWCAICKIAFGNDENTIIQHFKSKKHVKKEARQQMLLKLNEEYDCLEHDPESG</sequence>
<gene>
    <name evidence="2" type="ORF">MNOR_LOCUS41772</name>
</gene>
<dbReference type="Gene3D" id="3.30.160.60">
    <property type="entry name" value="Classic Zinc Finger"/>
    <property type="match status" value="2"/>
</dbReference>
<feature type="non-terminal residue" evidence="2">
    <location>
        <position position="115"/>
    </location>
</feature>
<dbReference type="SUPFAM" id="SSF57667">
    <property type="entry name" value="beta-beta-alpha zinc fingers"/>
    <property type="match status" value="2"/>
</dbReference>
<name>A0AAV2SWW8_MEGNR</name>
<dbReference type="GO" id="GO:0003676">
    <property type="term" value="F:nucleic acid binding"/>
    <property type="evidence" value="ECO:0007669"/>
    <property type="project" value="InterPro"/>
</dbReference>